<dbReference type="InterPro" id="IPR019949">
    <property type="entry name" value="CmoO-like"/>
</dbReference>
<dbReference type="Proteomes" id="UP000318801">
    <property type="component" value="Unassembled WGS sequence"/>
</dbReference>
<protein>
    <submittedName>
        <fullName evidence="3">MsnO8 family LLM class oxidoreductase</fullName>
        <ecNumber evidence="3">1.-.-.-</ecNumber>
    </submittedName>
</protein>
<feature type="domain" description="Luciferase-like" evidence="2">
    <location>
        <begin position="18"/>
        <end position="234"/>
    </location>
</feature>
<dbReference type="Pfam" id="PF00296">
    <property type="entry name" value="Bac_luciferase"/>
    <property type="match status" value="1"/>
</dbReference>
<dbReference type="NCBIfam" id="TIGR03558">
    <property type="entry name" value="oxido_grp_1"/>
    <property type="match status" value="1"/>
</dbReference>
<dbReference type="EC" id="1.-.-.-" evidence="3"/>
<evidence type="ECO:0000259" key="2">
    <source>
        <dbReference type="Pfam" id="PF00296"/>
    </source>
</evidence>
<evidence type="ECO:0000313" key="4">
    <source>
        <dbReference type="Proteomes" id="UP000318801"/>
    </source>
</evidence>
<dbReference type="GO" id="GO:0016705">
    <property type="term" value="F:oxidoreductase activity, acting on paired donors, with incorporation or reduction of molecular oxygen"/>
    <property type="evidence" value="ECO:0007669"/>
    <property type="project" value="InterPro"/>
</dbReference>
<comment type="similarity">
    <text evidence="1">To bacterial alkanal monooxygenase alpha and beta chains.</text>
</comment>
<accession>A0A506U157</accession>
<comment type="caution">
    <text evidence="3">The sequence shown here is derived from an EMBL/GenBank/DDBJ whole genome shotgun (WGS) entry which is preliminary data.</text>
</comment>
<dbReference type="PANTHER" id="PTHR30137:SF20">
    <property type="entry name" value="N-ACETYL-S-ALKYLCYSTEINE MONOOXYGENASE"/>
    <property type="match status" value="1"/>
</dbReference>
<organism evidence="3 4">
    <name type="scientific">Martelella alba</name>
    <dbReference type="NCBI Taxonomy" id="2590451"/>
    <lineage>
        <taxon>Bacteria</taxon>
        <taxon>Pseudomonadati</taxon>
        <taxon>Pseudomonadota</taxon>
        <taxon>Alphaproteobacteria</taxon>
        <taxon>Hyphomicrobiales</taxon>
        <taxon>Aurantimonadaceae</taxon>
        <taxon>Martelella</taxon>
    </lineage>
</organism>
<dbReference type="EMBL" id="VHLG01000021">
    <property type="protein sequence ID" value="TPW26961.1"/>
    <property type="molecule type" value="Genomic_DNA"/>
</dbReference>
<dbReference type="OrthoDB" id="9780518at2"/>
<dbReference type="InterPro" id="IPR050766">
    <property type="entry name" value="Bact_Lucif_Oxidored"/>
</dbReference>
<dbReference type="PANTHER" id="PTHR30137">
    <property type="entry name" value="LUCIFERASE-LIKE MONOOXYGENASE"/>
    <property type="match status" value="1"/>
</dbReference>
<gene>
    <name evidence="3" type="ORF">FJU08_21240</name>
</gene>
<reference evidence="3 4" key="1">
    <citation type="submission" date="2019-06" db="EMBL/GenBank/DDBJ databases">
        <authorList>
            <person name="Li M."/>
        </authorList>
    </citation>
    <scope>NUCLEOTIDE SEQUENCE [LARGE SCALE GENOMIC DNA]</scope>
    <source>
        <strain evidence="3 4">BGMRC2036</strain>
    </source>
</reference>
<dbReference type="CDD" id="cd00347">
    <property type="entry name" value="Flavin_utilizing_monoxygenases"/>
    <property type="match status" value="2"/>
</dbReference>
<dbReference type="AlphaFoldDB" id="A0A506U157"/>
<dbReference type="InterPro" id="IPR011251">
    <property type="entry name" value="Luciferase-like_dom"/>
</dbReference>
<dbReference type="Gene3D" id="3.20.20.30">
    <property type="entry name" value="Luciferase-like domain"/>
    <property type="match status" value="1"/>
</dbReference>
<keyword evidence="4" id="KW-1185">Reference proteome</keyword>
<evidence type="ECO:0000313" key="3">
    <source>
        <dbReference type="EMBL" id="TPW26961.1"/>
    </source>
</evidence>
<keyword evidence="3" id="KW-0560">Oxidoreductase</keyword>
<sequence length="330" mass="35886">MKGYVVKISILEQSALSENSTAADAIQNTVWLAREADYLGYERFWLSEHHNMSILQGSSPEVLLAAVGAKTDRIRLGSGGVMLPNYSAYKVAENFRVLEALFPGRVDCGVGRASGGDPQATLFLNPPKGIDFPDQVAQLERFFHGGYPQTTAMPDVTGAPPLWLLSAGGHPDSGRLAAERGMGLAIALFINPAATEAAVRRYRETFRPSPEFPEPRVLIALNCVTADTTEKLADMKKASDYFRLMRDSGSYPKVVPAPDGLRALAFSDRQAAYLGMIANREVTGLIDDVAAGIRARAAAYDADEVMITMMTFDIEDKVRAFHQIADRLVA</sequence>
<dbReference type="SUPFAM" id="SSF51679">
    <property type="entry name" value="Bacterial luciferase-like"/>
    <property type="match status" value="1"/>
</dbReference>
<evidence type="ECO:0000256" key="1">
    <source>
        <dbReference type="ARBA" id="ARBA00007789"/>
    </source>
</evidence>
<dbReference type="InterPro" id="IPR036661">
    <property type="entry name" value="Luciferase-like_sf"/>
</dbReference>
<dbReference type="GO" id="GO:0005829">
    <property type="term" value="C:cytosol"/>
    <property type="evidence" value="ECO:0007669"/>
    <property type="project" value="TreeGrafter"/>
</dbReference>
<name>A0A506U157_9HYPH</name>
<proteinExistence type="predicted"/>